<dbReference type="SUPFAM" id="SSF52743">
    <property type="entry name" value="Subtilisin-like"/>
    <property type="match status" value="1"/>
</dbReference>
<evidence type="ECO:0000256" key="6">
    <source>
        <dbReference type="SAM" id="MobiDB-lite"/>
    </source>
</evidence>
<gene>
    <name evidence="8" type="ORF">SAMN05444168_0450</name>
</gene>
<proteinExistence type="inferred from homology"/>
<dbReference type="GO" id="GO:0004252">
    <property type="term" value="F:serine-type endopeptidase activity"/>
    <property type="evidence" value="ECO:0007669"/>
    <property type="project" value="UniProtKB-UniRule"/>
</dbReference>
<evidence type="ECO:0000313" key="9">
    <source>
        <dbReference type="Proteomes" id="UP000184693"/>
    </source>
</evidence>
<dbReference type="EMBL" id="FSRM01000001">
    <property type="protein sequence ID" value="SIN80709.1"/>
    <property type="molecule type" value="Genomic_DNA"/>
</dbReference>
<organism evidence="8 9">
    <name type="scientific">Paraburkholderia phenazinium</name>
    <dbReference type="NCBI Taxonomy" id="60549"/>
    <lineage>
        <taxon>Bacteria</taxon>
        <taxon>Pseudomonadati</taxon>
        <taxon>Pseudomonadota</taxon>
        <taxon>Betaproteobacteria</taxon>
        <taxon>Burkholderiales</taxon>
        <taxon>Burkholderiaceae</taxon>
        <taxon>Paraburkholderia</taxon>
    </lineage>
</organism>
<dbReference type="PROSITE" id="PS00138">
    <property type="entry name" value="SUBTILASE_SER"/>
    <property type="match status" value="1"/>
</dbReference>
<evidence type="ECO:0000256" key="5">
    <source>
        <dbReference type="PROSITE-ProRule" id="PRU01240"/>
    </source>
</evidence>
<protein>
    <submittedName>
        <fullName evidence="8">Subtilase family protein</fullName>
    </submittedName>
</protein>
<dbReference type="PROSITE" id="PS51892">
    <property type="entry name" value="SUBTILASE"/>
    <property type="match status" value="1"/>
</dbReference>
<feature type="active site" description="Charge relay system" evidence="5">
    <location>
        <position position="414"/>
    </location>
</feature>
<dbReference type="CDD" id="cd00306">
    <property type="entry name" value="Peptidases_S8_S53"/>
    <property type="match status" value="1"/>
</dbReference>
<dbReference type="InterPro" id="IPR023828">
    <property type="entry name" value="Peptidase_S8_Ser-AS"/>
</dbReference>
<dbReference type="Proteomes" id="UP000184693">
    <property type="component" value="Unassembled WGS sequence"/>
</dbReference>
<dbReference type="InterPro" id="IPR000209">
    <property type="entry name" value="Peptidase_S8/S53_dom"/>
</dbReference>
<dbReference type="RefSeq" id="WP_143787442.1">
    <property type="nucleotide sequence ID" value="NZ_FSRM01000001.1"/>
</dbReference>
<dbReference type="GO" id="GO:0006508">
    <property type="term" value="P:proteolysis"/>
    <property type="evidence" value="ECO:0007669"/>
    <property type="project" value="UniProtKB-KW"/>
</dbReference>
<feature type="active site" description="Charge relay system" evidence="5">
    <location>
        <position position="219"/>
    </location>
</feature>
<dbReference type="AlphaFoldDB" id="A0A1N6ECE9"/>
<keyword evidence="2 5" id="KW-0645">Protease</keyword>
<name>A0A1N6ECE9_9BURK</name>
<dbReference type="InterPro" id="IPR036852">
    <property type="entry name" value="Peptidase_S8/S53_dom_sf"/>
</dbReference>
<dbReference type="PANTHER" id="PTHR43806:SF11">
    <property type="entry name" value="CEREVISIN-RELATED"/>
    <property type="match status" value="1"/>
</dbReference>
<feature type="region of interest" description="Disordered" evidence="6">
    <location>
        <begin position="98"/>
        <end position="137"/>
    </location>
</feature>
<reference evidence="8 9" key="1">
    <citation type="submission" date="2016-11" db="EMBL/GenBank/DDBJ databases">
        <authorList>
            <person name="Jaros S."/>
            <person name="Januszkiewicz K."/>
            <person name="Wedrychowicz H."/>
        </authorList>
    </citation>
    <scope>NUCLEOTIDE SEQUENCE [LARGE SCALE GENOMIC DNA]</scope>
    <source>
        <strain evidence="8 9">GAS86</strain>
    </source>
</reference>
<keyword evidence="3 5" id="KW-0378">Hydrolase</keyword>
<evidence type="ECO:0000313" key="8">
    <source>
        <dbReference type="EMBL" id="SIN80709.1"/>
    </source>
</evidence>
<dbReference type="Pfam" id="PF00082">
    <property type="entry name" value="Peptidase_S8"/>
    <property type="match status" value="1"/>
</dbReference>
<evidence type="ECO:0000259" key="7">
    <source>
        <dbReference type="Pfam" id="PF00082"/>
    </source>
</evidence>
<dbReference type="PANTHER" id="PTHR43806">
    <property type="entry name" value="PEPTIDASE S8"/>
    <property type="match status" value="1"/>
</dbReference>
<evidence type="ECO:0000256" key="4">
    <source>
        <dbReference type="ARBA" id="ARBA00022825"/>
    </source>
</evidence>
<dbReference type="OrthoDB" id="178184at2"/>
<sequence length="601" mass="65255">MLNDELKLLIRLPLSQVKVFRTTLLQQGPANAGIPGLQPGTVETLFPETTLLWSGPVHDWLVLQPTNLGAKNRWDEAHNQAKSLRAANPEAAANVYVEPNTRHERRTGPSTTDAEDEEMQVAKGEPPSGPPYPPSSGWISAYPPNAGATFSPGWHLEHAKFLQAWTQTQGDGATIAHLDIGWCREHYSVPLNIHEELGWNFVDGNKDTQDPGKGPNAGHGAATIALLAGNKVSLHGQTTTTPNCKDYSGFIGGAPRAAVIPVRIAGVDGSVIYLYGETMAKGLAYALTANHGKPCDVVSLSHGGLPTKAWAQATNALYEAGTLVVAASGDSFWAVFTDIATHYTVYPSAFYRVVTATGVTFDNGAYKRNKVGVMQGCWGPDAVMRKATSAYTPNVPWMTAETKHGWTMDGQGTSASTPQIAAACALWMAYRGKSYPEGWQRVQACRRALEVSAADKNEDFSEIGLGRLDVENLLSQDTDDIVKADYTSEDPNRQLQHIGEDEVSWPFFRLLFGWAPPGGGIRKPSPGLEAQVGKQPDGIEQMYEVEALQLLYKTHNRAFLDFIEQTQSMAVARPGDKQALKDFLVAEPDISNALRNFLMSN</sequence>
<comment type="similarity">
    <text evidence="1 5">Belongs to the peptidase S8 family.</text>
</comment>
<dbReference type="InterPro" id="IPR050131">
    <property type="entry name" value="Peptidase_S8_subtilisin-like"/>
</dbReference>
<feature type="domain" description="Peptidase S8/S53" evidence="7">
    <location>
        <begin position="170"/>
        <end position="453"/>
    </location>
</feature>
<evidence type="ECO:0000256" key="2">
    <source>
        <dbReference type="ARBA" id="ARBA00022670"/>
    </source>
</evidence>
<evidence type="ECO:0000256" key="3">
    <source>
        <dbReference type="ARBA" id="ARBA00022801"/>
    </source>
</evidence>
<dbReference type="Gene3D" id="3.40.50.200">
    <property type="entry name" value="Peptidase S8/S53 domain"/>
    <property type="match status" value="1"/>
</dbReference>
<evidence type="ECO:0000256" key="1">
    <source>
        <dbReference type="ARBA" id="ARBA00011073"/>
    </source>
</evidence>
<keyword evidence="4 5" id="KW-0720">Serine protease</keyword>
<accession>A0A1N6ECE9</accession>
<feature type="active site" description="Charge relay system" evidence="5">
    <location>
        <position position="179"/>
    </location>
</feature>